<keyword evidence="4" id="KW-0788">Thiol protease</keyword>
<evidence type="ECO:0000313" key="7">
    <source>
        <dbReference type="Proteomes" id="UP000198625"/>
    </source>
</evidence>
<dbReference type="GO" id="GO:0006508">
    <property type="term" value="P:proteolysis"/>
    <property type="evidence" value="ECO:0007669"/>
    <property type="project" value="UniProtKB-KW"/>
</dbReference>
<evidence type="ECO:0000256" key="1">
    <source>
        <dbReference type="ARBA" id="ARBA00007074"/>
    </source>
</evidence>
<name>A0A1H3R4G3_9FIRM</name>
<dbReference type="OrthoDB" id="9808890at2"/>
<evidence type="ECO:0000256" key="2">
    <source>
        <dbReference type="ARBA" id="ARBA00022670"/>
    </source>
</evidence>
<dbReference type="AlphaFoldDB" id="A0A1H3R4G3"/>
<dbReference type="PANTHER" id="PTHR47053:SF1">
    <property type="entry name" value="MUREIN DD-ENDOPEPTIDASE MEPH-RELATED"/>
    <property type="match status" value="1"/>
</dbReference>
<dbReference type="InterPro" id="IPR038765">
    <property type="entry name" value="Papain-like_cys_pep_sf"/>
</dbReference>
<accession>A0A1H3R4G3</accession>
<feature type="domain" description="NlpC/P60" evidence="5">
    <location>
        <begin position="242"/>
        <end position="365"/>
    </location>
</feature>
<dbReference type="STRING" id="415015.SAMN05660462_02214"/>
<gene>
    <name evidence="6" type="ORF">SAMN05660462_02214</name>
</gene>
<evidence type="ECO:0000256" key="3">
    <source>
        <dbReference type="ARBA" id="ARBA00022801"/>
    </source>
</evidence>
<dbReference type="GO" id="GO:0008234">
    <property type="term" value="F:cysteine-type peptidase activity"/>
    <property type="evidence" value="ECO:0007669"/>
    <property type="project" value="UniProtKB-KW"/>
</dbReference>
<dbReference type="InterPro" id="IPR051202">
    <property type="entry name" value="Peptidase_C40"/>
</dbReference>
<evidence type="ECO:0000256" key="4">
    <source>
        <dbReference type="ARBA" id="ARBA00022807"/>
    </source>
</evidence>
<keyword evidence="2" id="KW-0645">Protease</keyword>
<dbReference type="Pfam" id="PF00877">
    <property type="entry name" value="NLPC_P60"/>
    <property type="match status" value="1"/>
</dbReference>
<proteinExistence type="inferred from homology"/>
<dbReference type="SUPFAM" id="SSF54001">
    <property type="entry name" value="Cysteine proteinases"/>
    <property type="match status" value="1"/>
</dbReference>
<organism evidence="6 7">
    <name type="scientific">Proteiniborus ethanoligenes</name>
    <dbReference type="NCBI Taxonomy" id="415015"/>
    <lineage>
        <taxon>Bacteria</taxon>
        <taxon>Bacillati</taxon>
        <taxon>Bacillota</taxon>
        <taxon>Clostridia</taxon>
        <taxon>Eubacteriales</taxon>
        <taxon>Proteiniborus</taxon>
    </lineage>
</organism>
<evidence type="ECO:0000313" key="6">
    <source>
        <dbReference type="EMBL" id="SDZ20403.1"/>
    </source>
</evidence>
<sequence>MMLIECSFDFFGGMWGVVKKCFAALVGFALMLLTNTAFADVGVFLKDITLLAQEGTNATTFSQGARVYISGENENQYIISEQNDTYYADKQDLITITKKIKIYKLKDIPAAMYSEADFNSSIVKELGAGELLSLIDNHGEFGLFNTQDEKKGYVYLSILDEIFIEKENISLGTATAAMTVKNKDNKYLHIRKADILYIKDFRDSQFILLDEEGNEFAVNPLLVSLNKENVQLSRASFNRNSVTNVSKVIEYAHNAIGKPYAYAQAGNKGYDCSGLTYAAYQQISIKLPRSSSEQAGVGTTVKKEDLIAGDLIFFDTTGKKRISHVGIYIGDGKMIHASTGQKKVVIEEVNSSYYKNRFVTARRIIEN</sequence>
<comment type="similarity">
    <text evidence="1">Belongs to the peptidase C40 family.</text>
</comment>
<dbReference type="Gene3D" id="3.90.1720.10">
    <property type="entry name" value="endopeptidase domain like (from Nostoc punctiforme)"/>
    <property type="match status" value="1"/>
</dbReference>
<dbReference type="Proteomes" id="UP000198625">
    <property type="component" value="Unassembled WGS sequence"/>
</dbReference>
<reference evidence="6 7" key="1">
    <citation type="submission" date="2016-10" db="EMBL/GenBank/DDBJ databases">
        <authorList>
            <person name="de Groot N.N."/>
        </authorList>
    </citation>
    <scope>NUCLEOTIDE SEQUENCE [LARGE SCALE GENOMIC DNA]</scope>
    <source>
        <strain evidence="6 7">DSM 21650</strain>
    </source>
</reference>
<keyword evidence="3 6" id="KW-0378">Hydrolase</keyword>
<dbReference type="InterPro" id="IPR000064">
    <property type="entry name" value="NLP_P60_dom"/>
</dbReference>
<keyword evidence="7" id="KW-1185">Reference proteome</keyword>
<dbReference type="PANTHER" id="PTHR47053">
    <property type="entry name" value="MUREIN DD-ENDOPEPTIDASE MEPH-RELATED"/>
    <property type="match status" value="1"/>
</dbReference>
<dbReference type="EMBL" id="FNQE01000024">
    <property type="protein sequence ID" value="SDZ20403.1"/>
    <property type="molecule type" value="Genomic_DNA"/>
</dbReference>
<protein>
    <submittedName>
        <fullName evidence="6">Cell wall-associated hydrolase, NlpC family</fullName>
    </submittedName>
</protein>
<dbReference type="PROSITE" id="PS51935">
    <property type="entry name" value="NLPC_P60"/>
    <property type="match status" value="1"/>
</dbReference>
<evidence type="ECO:0000259" key="5">
    <source>
        <dbReference type="PROSITE" id="PS51935"/>
    </source>
</evidence>